<dbReference type="OrthoDB" id="1738954at2759"/>
<feature type="compositionally biased region" description="Low complexity" evidence="1">
    <location>
        <begin position="220"/>
        <end position="231"/>
    </location>
</feature>
<feature type="region of interest" description="Disordered" evidence="1">
    <location>
        <begin position="255"/>
        <end position="356"/>
    </location>
</feature>
<name>A0A8S1EY06_9PELO</name>
<keyword evidence="4" id="KW-1185">Reference proteome</keyword>
<dbReference type="CDD" id="cd01617">
    <property type="entry name" value="DCX"/>
    <property type="match status" value="1"/>
</dbReference>
<proteinExistence type="predicted"/>
<dbReference type="Pfam" id="PF03607">
    <property type="entry name" value="DCX"/>
    <property type="match status" value="1"/>
</dbReference>
<dbReference type="Proteomes" id="UP000494206">
    <property type="component" value="Unassembled WGS sequence"/>
</dbReference>
<dbReference type="AlphaFoldDB" id="A0A8S1EY06"/>
<feature type="compositionally biased region" description="Basic and acidic residues" evidence="1">
    <location>
        <begin position="281"/>
        <end position="292"/>
    </location>
</feature>
<protein>
    <recommendedName>
        <fullName evidence="2">Doublecortin domain-containing protein</fullName>
    </recommendedName>
</protein>
<dbReference type="PROSITE" id="PS50309">
    <property type="entry name" value="DC"/>
    <property type="match status" value="1"/>
</dbReference>
<feature type="region of interest" description="Disordered" evidence="1">
    <location>
        <begin position="1"/>
        <end position="26"/>
    </location>
</feature>
<evidence type="ECO:0000313" key="3">
    <source>
        <dbReference type="EMBL" id="CAB3404958.1"/>
    </source>
</evidence>
<evidence type="ECO:0000256" key="1">
    <source>
        <dbReference type="SAM" id="MobiDB-lite"/>
    </source>
</evidence>
<dbReference type="SMART" id="SM00537">
    <property type="entry name" value="DCX"/>
    <property type="match status" value="1"/>
</dbReference>
<feature type="compositionally biased region" description="Low complexity" evidence="1">
    <location>
        <begin position="333"/>
        <end position="344"/>
    </location>
</feature>
<dbReference type="PANTHER" id="PTHR23004:SF11">
    <property type="entry name" value="PROTEIN RPI-1"/>
    <property type="match status" value="1"/>
</dbReference>
<organism evidence="3 4">
    <name type="scientific">Caenorhabditis bovis</name>
    <dbReference type="NCBI Taxonomy" id="2654633"/>
    <lineage>
        <taxon>Eukaryota</taxon>
        <taxon>Metazoa</taxon>
        <taxon>Ecdysozoa</taxon>
        <taxon>Nematoda</taxon>
        <taxon>Chromadorea</taxon>
        <taxon>Rhabditida</taxon>
        <taxon>Rhabditina</taxon>
        <taxon>Rhabditomorpha</taxon>
        <taxon>Rhabditoidea</taxon>
        <taxon>Rhabditidae</taxon>
        <taxon>Peloderinae</taxon>
        <taxon>Caenorhabditis</taxon>
    </lineage>
</organism>
<reference evidence="3 4" key="1">
    <citation type="submission" date="2020-04" db="EMBL/GenBank/DDBJ databases">
        <authorList>
            <person name="Laetsch R D."/>
            <person name="Stevens L."/>
            <person name="Kumar S."/>
            <person name="Blaxter L. M."/>
        </authorList>
    </citation>
    <scope>NUCLEOTIDE SEQUENCE [LARGE SCALE GENOMIC DNA]</scope>
</reference>
<feature type="compositionally biased region" description="Pro residues" evidence="1">
    <location>
        <begin position="263"/>
        <end position="274"/>
    </location>
</feature>
<evidence type="ECO:0000259" key="2">
    <source>
        <dbReference type="PROSITE" id="PS50309"/>
    </source>
</evidence>
<feature type="region of interest" description="Disordered" evidence="1">
    <location>
        <begin position="142"/>
        <end position="236"/>
    </location>
</feature>
<evidence type="ECO:0000313" key="4">
    <source>
        <dbReference type="Proteomes" id="UP000494206"/>
    </source>
</evidence>
<comment type="caution">
    <text evidence="3">The sequence shown here is derived from an EMBL/GenBank/DDBJ whole genome shotgun (WGS) entry which is preliminary data.</text>
</comment>
<dbReference type="SUPFAM" id="SSF89837">
    <property type="entry name" value="Doublecortin (DC)"/>
    <property type="match status" value="1"/>
</dbReference>
<gene>
    <name evidence="3" type="ORF">CBOVIS_LOCUS7214</name>
</gene>
<sequence length="356" mass="38576">MPTAKKKTKKMATTEDPLSSSGVSSLSGISSFDIRKITIFKNGDRFHRGVKYVINPRVIKDMEPLLNQLNERIELSHGVKRIYTKDGKLVKGIKELEDGKIYVAASSAFIPMRYGEFEERVWMPPSRKHSPIFNDDRLRTARTRSQEPRKTAAAVTRSRSVRAVVAPRHEAAKRPPPSKVSIENGKKAMRNATKAAAPKAKPPPTPKKKAPTAGNANQPAASASRASIASSVMPNPVASGQAEIIEFPEEAKVVNVETIHKTPTPPTSPPPKRAPTPKSVSEVHSEEEKNASEEEEASGSEEAGEEEESDEEGAESSEAESVEADSDVETPSSRKSSSAVSSQGDDSENEEKKATS</sequence>
<feature type="domain" description="Doublecortin" evidence="2">
    <location>
        <begin position="35"/>
        <end position="115"/>
    </location>
</feature>
<dbReference type="PANTHER" id="PTHR23004">
    <property type="entry name" value="DOUBLECORTIN DOMAIN CONTAINING 2"/>
    <property type="match status" value="1"/>
</dbReference>
<dbReference type="GO" id="GO:0005874">
    <property type="term" value="C:microtubule"/>
    <property type="evidence" value="ECO:0007669"/>
    <property type="project" value="TreeGrafter"/>
</dbReference>
<dbReference type="GO" id="GO:0005815">
    <property type="term" value="C:microtubule organizing center"/>
    <property type="evidence" value="ECO:0007669"/>
    <property type="project" value="TreeGrafter"/>
</dbReference>
<dbReference type="GO" id="GO:0035556">
    <property type="term" value="P:intracellular signal transduction"/>
    <property type="evidence" value="ECO:0007669"/>
    <property type="project" value="InterPro"/>
</dbReference>
<feature type="compositionally biased region" description="Low complexity" evidence="1">
    <location>
        <begin position="151"/>
        <end position="166"/>
    </location>
</feature>
<feature type="compositionally biased region" description="Acidic residues" evidence="1">
    <location>
        <begin position="293"/>
        <end position="328"/>
    </location>
</feature>
<dbReference type="InterPro" id="IPR036572">
    <property type="entry name" value="Doublecortin_dom_sf"/>
</dbReference>
<dbReference type="EMBL" id="CADEPM010000004">
    <property type="protein sequence ID" value="CAB3404958.1"/>
    <property type="molecule type" value="Genomic_DNA"/>
</dbReference>
<accession>A0A8S1EY06</accession>
<dbReference type="Gene3D" id="3.10.20.230">
    <property type="entry name" value="Doublecortin domain"/>
    <property type="match status" value="1"/>
</dbReference>
<feature type="compositionally biased region" description="Basic residues" evidence="1">
    <location>
        <begin position="1"/>
        <end position="10"/>
    </location>
</feature>
<dbReference type="FunFam" id="3.10.20.230:FF:000022">
    <property type="entry name" value="Double-cortin, putative"/>
    <property type="match status" value="1"/>
</dbReference>
<dbReference type="InterPro" id="IPR003533">
    <property type="entry name" value="Doublecortin_dom"/>
</dbReference>